<reference evidence="1" key="1">
    <citation type="submission" date="2023-03" db="EMBL/GenBank/DDBJ databases">
        <title>Massive genome expansion in bonnet fungi (Mycena s.s.) driven by repeated elements and novel gene families across ecological guilds.</title>
        <authorList>
            <consortium name="Lawrence Berkeley National Laboratory"/>
            <person name="Harder C.B."/>
            <person name="Miyauchi S."/>
            <person name="Viragh M."/>
            <person name="Kuo A."/>
            <person name="Thoen E."/>
            <person name="Andreopoulos B."/>
            <person name="Lu D."/>
            <person name="Skrede I."/>
            <person name="Drula E."/>
            <person name="Henrissat B."/>
            <person name="Morin E."/>
            <person name="Kohler A."/>
            <person name="Barry K."/>
            <person name="LaButti K."/>
            <person name="Morin E."/>
            <person name="Salamov A."/>
            <person name="Lipzen A."/>
            <person name="Mereny Z."/>
            <person name="Hegedus B."/>
            <person name="Baldrian P."/>
            <person name="Stursova M."/>
            <person name="Weitz H."/>
            <person name="Taylor A."/>
            <person name="Grigoriev I.V."/>
            <person name="Nagy L.G."/>
            <person name="Martin F."/>
            <person name="Kauserud H."/>
        </authorList>
    </citation>
    <scope>NUCLEOTIDE SEQUENCE</scope>
    <source>
        <strain evidence="1">9144</strain>
    </source>
</reference>
<comment type="caution">
    <text evidence="1">The sequence shown here is derived from an EMBL/GenBank/DDBJ whole genome shotgun (WGS) entry which is preliminary data.</text>
</comment>
<evidence type="ECO:0000313" key="1">
    <source>
        <dbReference type="EMBL" id="KAJ7215482.1"/>
    </source>
</evidence>
<protein>
    <submittedName>
        <fullName evidence="1">Uncharacterized protein</fullName>
    </submittedName>
</protein>
<gene>
    <name evidence="1" type="ORF">GGX14DRAFT_696479</name>
</gene>
<organism evidence="1 2">
    <name type="scientific">Mycena pura</name>
    <dbReference type="NCBI Taxonomy" id="153505"/>
    <lineage>
        <taxon>Eukaryota</taxon>
        <taxon>Fungi</taxon>
        <taxon>Dikarya</taxon>
        <taxon>Basidiomycota</taxon>
        <taxon>Agaricomycotina</taxon>
        <taxon>Agaricomycetes</taxon>
        <taxon>Agaricomycetidae</taxon>
        <taxon>Agaricales</taxon>
        <taxon>Marasmiineae</taxon>
        <taxon>Mycenaceae</taxon>
        <taxon>Mycena</taxon>
    </lineage>
</organism>
<evidence type="ECO:0000313" key="2">
    <source>
        <dbReference type="Proteomes" id="UP001219525"/>
    </source>
</evidence>
<dbReference type="EMBL" id="JARJCW010000017">
    <property type="protein sequence ID" value="KAJ7215482.1"/>
    <property type="molecule type" value="Genomic_DNA"/>
</dbReference>
<dbReference type="InterPro" id="IPR041078">
    <property type="entry name" value="Plavaka"/>
</dbReference>
<dbReference type="Proteomes" id="UP001219525">
    <property type="component" value="Unassembled WGS sequence"/>
</dbReference>
<accession>A0AAD6VNX9</accession>
<dbReference type="Pfam" id="PF18759">
    <property type="entry name" value="Plavaka"/>
    <property type="match status" value="2"/>
</dbReference>
<keyword evidence="2" id="KW-1185">Reference proteome</keyword>
<sequence>MDATDLDHIPCQSFEVCYNLPIPLGDMTPWKTQKYTVYFRGPRLRLILGSQLANPDFKDEMDSAPKQVVAADGSREYEKISCPETGLRSKLLFPADGLCLMRILQTEIARDSMTHGAVYVPAFLGSDKTTVSVATGQNDYYLLYLPNGLVHNNVRRAHRNAVSLIGFLACSSLFQKVCNAPCYLPSLILRS</sequence>
<name>A0AAD6VNX9_9AGAR</name>
<proteinExistence type="predicted"/>
<dbReference type="AlphaFoldDB" id="A0AAD6VNX9"/>